<dbReference type="SMART" id="SM00369">
    <property type="entry name" value="LRR_TYP"/>
    <property type="match status" value="4"/>
</dbReference>
<feature type="compositionally biased region" description="Polar residues" evidence="3">
    <location>
        <begin position="165"/>
        <end position="177"/>
    </location>
</feature>
<feature type="compositionally biased region" description="Polar residues" evidence="3">
    <location>
        <begin position="520"/>
        <end position="530"/>
    </location>
</feature>
<dbReference type="SUPFAM" id="SSF52075">
    <property type="entry name" value="Outer arm dynein light chain 1"/>
    <property type="match status" value="1"/>
</dbReference>
<reference evidence="4" key="1">
    <citation type="submission" date="2009-08" db="EMBL/GenBank/DDBJ databases">
        <title>Annotation of Salpingoeca rosetta.</title>
        <authorList>
            <consortium name="The Broad Institute Genome Sequencing Platform"/>
            <person name="Russ C."/>
            <person name="Cuomo C."/>
            <person name="Burger G."/>
            <person name="Gray M.W."/>
            <person name="Holland P.W.H."/>
            <person name="King N."/>
            <person name="Lang F.B.F."/>
            <person name="Roger A.J."/>
            <person name="Ruiz-Trillo I."/>
            <person name="Young S.K."/>
            <person name="Zeng Q."/>
            <person name="Gargeya S."/>
            <person name="Alvarado L."/>
            <person name="Berlin A."/>
            <person name="Chapman S.B."/>
            <person name="Chen Z."/>
            <person name="Freedman E."/>
            <person name="Gellesch M."/>
            <person name="Goldberg J."/>
            <person name="Griggs A."/>
            <person name="Gujja S."/>
            <person name="Heilman E."/>
            <person name="Heiman D."/>
            <person name="Howarth C."/>
            <person name="Mehta T."/>
            <person name="Neiman D."/>
            <person name="Pearson M."/>
            <person name="Roberts A."/>
            <person name="Saif S."/>
            <person name="Shea T."/>
            <person name="Shenoy N."/>
            <person name="Sisk P."/>
            <person name="Stolte C."/>
            <person name="Sykes S."/>
            <person name="White J."/>
            <person name="Yandava C."/>
            <person name="Haas B."/>
            <person name="Nusbaum C."/>
            <person name="Birren B."/>
        </authorList>
    </citation>
    <scope>NUCLEOTIDE SEQUENCE [LARGE SCALE GENOMIC DNA]</scope>
    <source>
        <strain evidence="4">ATCC 50818</strain>
    </source>
</reference>
<dbReference type="eggNOG" id="KOG1859">
    <property type="taxonomic scope" value="Eukaryota"/>
</dbReference>
<feature type="region of interest" description="Disordered" evidence="3">
    <location>
        <begin position="437"/>
        <end position="530"/>
    </location>
</feature>
<name>F2UIE1_SALR5</name>
<dbReference type="Proteomes" id="UP000007799">
    <property type="component" value="Unassembled WGS sequence"/>
</dbReference>
<gene>
    <name evidence="4" type="ORF">PTSG_08236</name>
</gene>
<evidence type="ECO:0000256" key="1">
    <source>
        <dbReference type="ARBA" id="ARBA00022614"/>
    </source>
</evidence>
<keyword evidence="1" id="KW-0433">Leucine-rich repeat</keyword>
<dbReference type="InParanoid" id="F2UIE1"/>
<sequence>MTADRLLSNNGVLKVTTRWLRFFATVFTWPSTSQDCRPDTQEEVAVHPLYRRELSAVYELCHLVPVVHIDGKGDEDEPPTTMDISLFQSVRVLRLCHVELRLVHGLHAVKDQLQQLVLYRCVDPIDAVLVSFGADRLPFATVTPASVLATPAKQAGTADAAGAETPNTALRDSSAVQGSVARSRDTAITPPDGLADGGDGGGFGADEVWPALHILDAACNELHEISRSIARAPNVHTLVLSSNKIAALAIELARLQSLHTLSLGYNHITSVAVVRDIAAQHGLQKLTHLTLCFNQIKSLDGLQFLSNLTVLNVAHNRISDLREIDAFLVPLPFLRELDLRGNTVVMQSDVHPLIFALFGRDRWRSFVLNDITARDLTNVQLVHYFLKEFENPHVRASVLAPRHGALDTGAKNTAAHLQALDPTRVQDVDVLRVAQSERTPVQEDLQGVEGQASPHTAKLKAKKTKTKSKKKKKKKKKKAAAATAVVVGDEAVEANNNNDANIIGGGGGDVDGRERERAGQSQPGNGNNQR</sequence>
<dbReference type="InterPro" id="IPR032675">
    <property type="entry name" value="LRR_dom_sf"/>
</dbReference>
<dbReference type="PANTHER" id="PTHR15454:SF56">
    <property type="entry name" value="PROTEIN PHOSPHATASE 1 REGULATORY SUBUNIT 7-RELATED"/>
    <property type="match status" value="1"/>
</dbReference>
<dbReference type="Gene3D" id="3.80.10.10">
    <property type="entry name" value="Ribonuclease Inhibitor"/>
    <property type="match status" value="2"/>
</dbReference>
<accession>F2UIE1</accession>
<keyword evidence="2" id="KW-0677">Repeat</keyword>
<evidence type="ECO:0000313" key="4">
    <source>
        <dbReference type="EMBL" id="EGD76890.1"/>
    </source>
</evidence>
<dbReference type="InterPro" id="IPR003591">
    <property type="entry name" value="Leu-rich_rpt_typical-subtyp"/>
</dbReference>
<feature type="compositionally biased region" description="Low complexity" evidence="3">
    <location>
        <begin position="480"/>
        <end position="502"/>
    </location>
</feature>
<dbReference type="GeneID" id="16071823"/>
<feature type="region of interest" description="Disordered" evidence="3">
    <location>
        <begin position="157"/>
        <end position="200"/>
    </location>
</feature>
<dbReference type="STRING" id="946362.F2UIE1"/>
<feature type="compositionally biased region" description="Basic residues" evidence="3">
    <location>
        <begin position="457"/>
        <end position="479"/>
    </location>
</feature>
<dbReference type="PROSITE" id="PS51450">
    <property type="entry name" value="LRR"/>
    <property type="match status" value="2"/>
</dbReference>
<dbReference type="Pfam" id="PF12799">
    <property type="entry name" value="LRR_4"/>
    <property type="match status" value="1"/>
</dbReference>
<keyword evidence="5" id="KW-1185">Reference proteome</keyword>
<dbReference type="RefSeq" id="XP_004991262.1">
    <property type="nucleotide sequence ID" value="XM_004991205.1"/>
</dbReference>
<evidence type="ECO:0000256" key="3">
    <source>
        <dbReference type="SAM" id="MobiDB-lite"/>
    </source>
</evidence>
<dbReference type="PANTHER" id="PTHR15454">
    <property type="entry name" value="NISCHARIN RELATED"/>
    <property type="match status" value="1"/>
</dbReference>
<dbReference type="GO" id="GO:0005737">
    <property type="term" value="C:cytoplasm"/>
    <property type="evidence" value="ECO:0007669"/>
    <property type="project" value="TreeGrafter"/>
</dbReference>
<dbReference type="OrthoDB" id="6334211at2759"/>
<organism evidence="5">
    <name type="scientific">Salpingoeca rosetta (strain ATCC 50818 / BSB-021)</name>
    <dbReference type="NCBI Taxonomy" id="946362"/>
    <lineage>
        <taxon>Eukaryota</taxon>
        <taxon>Choanoflagellata</taxon>
        <taxon>Craspedida</taxon>
        <taxon>Salpingoecidae</taxon>
        <taxon>Salpingoeca</taxon>
    </lineage>
</organism>
<dbReference type="InterPro" id="IPR025875">
    <property type="entry name" value="Leu-rich_rpt_4"/>
</dbReference>
<evidence type="ECO:0000256" key="2">
    <source>
        <dbReference type="ARBA" id="ARBA00022737"/>
    </source>
</evidence>
<dbReference type="EMBL" id="GL832975">
    <property type="protein sequence ID" value="EGD76890.1"/>
    <property type="molecule type" value="Genomic_DNA"/>
</dbReference>
<dbReference type="AlphaFoldDB" id="F2UIE1"/>
<dbReference type="KEGG" id="sre:PTSG_08236"/>
<protein>
    <submittedName>
        <fullName evidence="4">Uncharacterized protein</fullName>
    </submittedName>
</protein>
<evidence type="ECO:0000313" key="5">
    <source>
        <dbReference type="Proteomes" id="UP000007799"/>
    </source>
</evidence>
<dbReference type="InterPro" id="IPR001611">
    <property type="entry name" value="Leu-rich_rpt"/>
</dbReference>
<proteinExistence type="predicted"/>
<dbReference type="SMART" id="SM00365">
    <property type="entry name" value="LRR_SD22"/>
    <property type="match status" value="3"/>
</dbReference>